<dbReference type="InterPro" id="IPR001138">
    <property type="entry name" value="Zn2Cys6_DnaBD"/>
</dbReference>
<evidence type="ECO:0000256" key="5">
    <source>
        <dbReference type="SAM" id="MobiDB-lite"/>
    </source>
</evidence>
<keyword evidence="8" id="KW-1185">Reference proteome</keyword>
<feature type="region of interest" description="Disordered" evidence="5">
    <location>
        <begin position="1"/>
        <end position="39"/>
    </location>
</feature>
<evidence type="ECO:0000256" key="1">
    <source>
        <dbReference type="ARBA" id="ARBA00004123"/>
    </source>
</evidence>
<dbReference type="CDD" id="cd12148">
    <property type="entry name" value="fungal_TF_MHR"/>
    <property type="match status" value="1"/>
</dbReference>
<protein>
    <submittedName>
        <fullName evidence="7">Nitrogen assimilation transcription factor nit-4</fullName>
    </submittedName>
</protein>
<dbReference type="Gene3D" id="4.10.240.10">
    <property type="entry name" value="Zn(2)-C6 fungal-type DNA-binding domain"/>
    <property type="match status" value="1"/>
</dbReference>
<dbReference type="EMBL" id="MU865933">
    <property type="protein sequence ID" value="KAK4450192.1"/>
    <property type="molecule type" value="Genomic_DNA"/>
</dbReference>
<organism evidence="7 8">
    <name type="scientific">Podospora aff. communis PSN243</name>
    <dbReference type="NCBI Taxonomy" id="3040156"/>
    <lineage>
        <taxon>Eukaryota</taxon>
        <taxon>Fungi</taxon>
        <taxon>Dikarya</taxon>
        <taxon>Ascomycota</taxon>
        <taxon>Pezizomycotina</taxon>
        <taxon>Sordariomycetes</taxon>
        <taxon>Sordariomycetidae</taxon>
        <taxon>Sordariales</taxon>
        <taxon>Podosporaceae</taxon>
        <taxon>Podospora</taxon>
    </lineage>
</organism>
<dbReference type="PROSITE" id="PS50048">
    <property type="entry name" value="ZN2_CY6_FUNGAL_2"/>
    <property type="match status" value="1"/>
</dbReference>
<dbReference type="SMART" id="SM00066">
    <property type="entry name" value="GAL4"/>
    <property type="match status" value="1"/>
</dbReference>
<sequence>MAPQSSFRSIQPAMAILADPTQKRDKLTPWSAGSSLDKRSKRFKSVTQACNTCRRHKARCDGGRPRCGACTSKGKPCGYEGEAGQSRQAAIKARLEALEKLLNALQSKPQEEAQRLLQHIRSVDDIVSLSGQVGDVPPSFNAALVDGLASGSVSCPSSTSRGSSPQTVGHGDSPPVLQPPEFTAQDPDSLIRFILPKEDATRAAVRNFYACSGGLFHAFPQYQIEEYCRGIFDKDYRLDVSQRVAICCVSCVAAVGVQYYPTGSNKNVDRSSAALLYDISRHYFADILEEQPLEAIKVCAILAMYNVLEKSTAGLAYVEAGMGMSQRFATPGSPCVALLNQTQWEEFRIAWRMLLFLSSWLSSTLGYISESDDTSFQIVVPEASLEHDHNTPIGEIAQAEMTKISLLQARILRSHLALKVLTPDALDSALQTLQTWHETLPPQLLLANLGRTDMSEQDRRTIFYAHLLYLGAIILVYRRVVSQVVQDSRVGTDINLPTAAEVSLQPLAGILLSQADKGMFAAKYTARILGLLLANRGIVQRCWLVIFQAHTSCVVILHSVAQKQLHNFPPAMWSDDLEHAQLCLDTLKYCGTIDPVALRFYNFLSEVYDKLASVGARRELDTQAGDDGLNQWASMPPDLPLKREPVDIDSIPPAAYLTSAPAQCDPDLKKLSFSLLRAVCRPWDDPIKPDPDQKPELPDMSRSETCSVDDSQRMKPDWDFEDKSSFRWDTEAMGMKCGEGVAECCFIGSEVPSGWSDTVVDIEVDDTGVDGDANL</sequence>
<dbReference type="Pfam" id="PF00172">
    <property type="entry name" value="Zn_clus"/>
    <property type="match status" value="1"/>
</dbReference>
<feature type="domain" description="Zn(2)-C6 fungal-type" evidence="6">
    <location>
        <begin position="49"/>
        <end position="79"/>
    </location>
</feature>
<dbReference type="AlphaFoldDB" id="A0AAV9GQE3"/>
<evidence type="ECO:0000256" key="2">
    <source>
        <dbReference type="ARBA" id="ARBA00022723"/>
    </source>
</evidence>
<comment type="caution">
    <text evidence="7">The sequence shown here is derived from an EMBL/GenBank/DDBJ whole genome shotgun (WGS) entry which is preliminary data.</text>
</comment>
<dbReference type="InterPro" id="IPR036864">
    <property type="entry name" value="Zn2-C6_fun-type_DNA-bd_sf"/>
</dbReference>
<dbReference type="PANTHER" id="PTHR46910:SF3">
    <property type="entry name" value="HALOTOLERANCE PROTEIN 9-RELATED"/>
    <property type="match status" value="1"/>
</dbReference>
<keyword evidence="3" id="KW-0238">DNA-binding</keyword>
<proteinExistence type="predicted"/>
<evidence type="ECO:0000313" key="8">
    <source>
        <dbReference type="Proteomes" id="UP001321760"/>
    </source>
</evidence>
<dbReference type="PROSITE" id="PS00463">
    <property type="entry name" value="ZN2_CY6_FUNGAL_1"/>
    <property type="match status" value="1"/>
</dbReference>
<dbReference type="Proteomes" id="UP001321760">
    <property type="component" value="Unassembled WGS sequence"/>
</dbReference>
<keyword evidence="4" id="KW-0539">Nucleus</keyword>
<evidence type="ECO:0000256" key="4">
    <source>
        <dbReference type="ARBA" id="ARBA00023242"/>
    </source>
</evidence>
<reference evidence="7" key="2">
    <citation type="submission" date="2023-05" db="EMBL/GenBank/DDBJ databases">
        <authorList>
            <consortium name="Lawrence Berkeley National Laboratory"/>
            <person name="Steindorff A."/>
            <person name="Hensen N."/>
            <person name="Bonometti L."/>
            <person name="Westerberg I."/>
            <person name="Brannstrom I.O."/>
            <person name="Guillou S."/>
            <person name="Cros-Aarteil S."/>
            <person name="Calhoun S."/>
            <person name="Haridas S."/>
            <person name="Kuo A."/>
            <person name="Mondo S."/>
            <person name="Pangilinan J."/>
            <person name="Riley R."/>
            <person name="Labutti K."/>
            <person name="Andreopoulos B."/>
            <person name="Lipzen A."/>
            <person name="Chen C."/>
            <person name="Yanf M."/>
            <person name="Daum C."/>
            <person name="Ng V."/>
            <person name="Clum A."/>
            <person name="Ohm R."/>
            <person name="Martin F."/>
            <person name="Silar P."/>
            <person name="Natvig D."/>
            <person name="Lalanne C."/>
            <person name="Gautier V."/>
            <person name="Ament-Velasquez S.L."/>
            <person name="Kruys A."/>
            <person name="Hutchinson M.I."/>
            <person name="Powell A.J."/>
            <person name="Barry K."/>
            <person name="Miller A.N."/>
            <person name="Grigoriev I.V."/>
            <person name="Debuchy R."/>
            <person name="Gladieux P."/>
            <person name="Thoren M.H."/>
            <person name="Johannesson H."/>
        </authorList>
    </citation>
    <scope>NUCLEOTIDE SEQUENCE</scope>
    <source>
        <strain evidence="7">PSN243</strain>
    </source>
</reference>
<feature type="region of interest" description="Disordered" evidence="5">
    <location>
        <begin position="685"/>
        <end position="714"/>
    </location>
</feature>
<dbReference type="PANTHER" id="PTHR46910">
    <property type="entry name" value="TRANSCRIPTION FACTOR PDR1"/>
    <property type="match status" value="1"/>
</dbReference>
<evidence type="ECO:0000259" key="6">
    <source>
        <dbReference type="PROSITE" id="PS50048"/>
    </source>
</evidence>
<dbReference type="CDD" id="cd00067">
    <property type="entry name" value="GAL4"/>
    <property type="match status" value="1"/>
</dbReference>
<dbReference type="GO" id="GO:0008270">
    <property type="term" value="F:zinc ion binding"/>
    <property type="evidence" value="ECO:0007669"/>
    <property type="project" value="InterPro"/>
</dbReference>
<keyword evidence="2" id="KW-0479">Metal-binding</keyword>
<reference evidence="7" key="1">
    <citation type="journal article" date="2023" name="Mol. Phylogenet. Evol.">
        <title>Genome-scale phylogeny and comparative genomics of the fungal order Sordariales.</title>
        <authorList>
            <person name="Hensen N."/>
            <person name="Bonometti L."/>
            <person name="Westerberg I."/>
            <person name="Brannstrom I.O."/>
            <person name="Guillou S."/>
            <person name="Cros-Aarteil S."/>
            <person name="Calhoun S."/>
            <person name="Haridas S."/>
            <person name="Kuo A."/>
            <person name="Mondo S."/>
            <person name="Pangilinan J."/>
            <person name="Riley R."/>
            <person name="LaButti K."/>
            <person name="Andreopoulos B."/>
            <person name="Lipzen A."/>
            <person name="Chen C."/>
            <person name="Yan M."/>
            <person name="Daum C."/>
            <person name="Ng V."/>
            <person name="Clum A."/>
            <person name="Steindorff A."/>
            <person name="Ohm R.A."/>
            <person name="Martin F."/>
            <person name="Silar P."/>
            <person name="Natvig D.O."/>
            <person name="Lalanne C."/>
            <person name="Gautier V."/>
            <person name="Ament-Velasquez S.L."/>
            <person name="Kruys A."/>
            <person name="Hutchinson M.I."/>
            <person name="Powell A.J."/>
            <person name="Barry K."/>
            <person name="Miller A.N."/>
            <person name="Grigoriev I.V."/>
            <person name="Debuchy R."/>
            <person name="Gladieux P."/>
            <person name="Hiltunen Thoren M."/>
            <person name="Johannesson H."/>
        </authorList>
    </citation>
    <scope>NUCLEOTIDE SEQUENCE</scope>
    <source>
        <strain evidence="7">PSN243</strain>
    </source>
</reference>
<gene>
    <name evidence="7" type="ORF">QBC34DRAFT_77250</name>
</gene>
<name>A0AAV9GQE3_9PEZI</name>
<dbReference type="InterPro" id="IPR050987">
    <property type="entry name" value="AtrR-like"/>
</dbReference>
<evidence type="ECO:0000256" key="3">
    <source>
        <dbReference type="ARBA" id="ARBA00023125"/>
    </source>
</evidence>
<dbReference type="GO" id="GO:0003677">
    <property type="term" value="F:DNA binding"/>
    <property type="evidence" value="ECO:0007669"/>
    <property type="project" value="UniProtKB-KW"/>
</dbReference>
<comment type="subcellular location">
    <subcellularLocation>
        <location evidence="1">Nucleus</location>
    </subcellularLocation>
</comment>
<feature type="compositionally biased region" description="Low complexity" evidence="5">
    <location>
        <begin position="155"/>
        <end position="168"/>
    </location>
</feature>
<dbReference type="GO" id="GO:0005634">
    <property type="term" value="C:nucleus"/>
    <property type="evidence" value="ECO:0007669"/>
    <property type="project" value="UniProtKB-SubCell"/>
</dbReference>
<evidence type="ECO:0000313" key="7">
    <source>
        <dbReference type="EMBL" id="KAK4450192.1"/>
    </source>
</evidence>
<accession>A0AAV9GQE3</accession>
<feature type="compositionally biased region" description="Basic and acidic residues" evidence="5">
    <location>
        <begin position="685"/>
        <end position="702"/>
    </location>
</feature>
<dbReference type="GO" id="GO:0000981">
    <property type="term" value="F:DNA-binding transcription factor activity, RNA polymerase II-specific"/>
    <property type="evidence" value="ECO:0007669"/>
    <property type="project" value="InterPro"/>
</dbReference>
<dbReference type="SUPFAM" id="SSF57701">
    <property type="entry name" value="Zn2/Cys6 DNA-binding domain"/>
    <property type="match status" value="1"/>
</dbReference>
<feature type="region of interest" description="Disordered" evidence="5">
    <location>
        <begin position="155"/>
        <end position="181"/>
    </location>
</feature>